<feature type="active site" evidence="9">
    <location>
        <position position="231"/>
    </location>
</feature>
<dbReference type="Proteomes" id="UP000594262">
    <property type="component" value="Unplaced"/>
</dbReference>
<feature type="binding site" evidence="11">
    <location>
        <position position="248"/>
    </location>
    <ligand>
        <name>Zn(2+)</name>
        <dbReference type="ChEBI" id="CHEBI:29105"/>
        <label>2</label>
        <note>catalytic</note>
    </ligand>
</feature>
<keyword evidence="18" id="KW-1185">Reference proteome</keyword>
<dbReference type="PIRSF" id="PIRSF001191">
    <property type="entry name" value="Peptidase_M10A_matrix"/>
    <property type="match status" value="1"/>
</dbReference>
<proteinExistence type="inferred from homology"/>
<reference evidence="17" key="1">
    <citation type="submission" date="2021-01" db="UniProtKB">
        <authorList>
            <consortium name="EnsemblMetazoa"/>
        </authorList>
    </citation>
    <scope>IDENTIFICATION</scope>
</reference>
<feature type="binding site" evidence="11">
    <location>
        <position position="201"/>
    </location>
    <ligand>
        <name>Ca(2+)</name>
        <dbReference type="ChEBI" id="CHEBI:29108"/>
        <label>2</label>
    </ligand>
</feature>
<dbReference type="InterPro" id="IPR006026">
    <property type="entry name" value="Peptidase_Metallo"/>
</dbReference>
<dbReference type="Gene3D" id="3.40.390.10">
    <property type="entry name" value="Collagenase (Catalytic Domain)"/>
    <property type="match status" value="1"/>
</dbReference>
<keyword evidence="5" id="KW-0378">Hydrolase</keyword>
<dbReference type="GO" id="GO:0008270">
    <property type="term" value="F:zinc ion binding"/>
    <property type="evidence" value="ECO:0007669"/>
    <property type="project" value="InterPro"/>
</dbReference>
<dbReference type="GO" id="GO:0030574">
    <property type="term" value="P:collagen catabolic process"/>
    <property type="evidence" value="ECO:0007669"/>
    <property type="project" value="TreeGrafter"/>
</dbReference>
<evidence type="ECO:0000256" key="13">
    <source>
        <dbReference type="PROSITE-ProRule" id="PRU01011"/>
    </source>
</evidence>
<dbReference type="GO" id="GO:0031012">
    <property type="term" value="C:extracellular matrix"/>
    <property type="evidence" value="ECO:0007669"/>
    <property type="project" value="InterPro"/>
</dbReference>
<organism evidence="17 18">
    <name type="scientific">Clytia hemisphaerica</name>
    <dbReference type="NCBI Taxonomy" id="252671"/>
    <lineage>
        <taxon>Eukaryota</taxon>
        <taxon>Metazoa</taxon>
        <taxon>Cnidaria</taxon>
        <taxon>Hydrozoa</taxon>
        <taxon>Hydroidolina</taxon>
        <taxon>Leptothecata</taxon>
        <taxon>Obeliida</taxon>
        <taxon>Clytiidae</taxon>
        <taxon>Clytia</taxon>
    </lineage>
</organism>
<evidence type="ECO:0000313" key="18">
    <source>
        <dbReference type="Proteomes" id="UP000594262"/>
    </source>
</evidence>
<evidence type="ECO:0000259" key="16">
    <source>
        <dbReference type="SMART" id="SM00235"/>
    </source>
</evidence>
<dbReference type="InterPro" id="IPR000585">
    <property type="entry name" value="Hemopexin-like_dom"/>
</dbReference>
<evidence type="ECO:0000256" key="12">
    <source>
        <dbReference type="PIRSR" id="PIRSR621190-5"/>
    </source>
</evidence>
<feature type="repeat" description="Hemopexin" evidence="13">
    <location>
        <begin position="401"/>
        <end position="449"/>
    </location>
</feature>
<dbReference type="PROSITE" id="PS51642">
    <property type="entry name" value="HEMOPEXIN_2"/>
    <property type="match status" value="2"/>
</dbReference>
<feature type="binding site" evidence="11">
    <location>
        <position position="454"/>
    </location>
    <ligand>
        <name>Ca(2+)</name>
        <dbReference type="ChEBI" id="CHEBI:29108"/>
        <label>4</label>
    </ligand>
</feature>
<protein>
    <recommendedName>
        <fullName evidence="16">Peptidase metallopeptidase domain-containing protein</fullName>
    </recommendedName>
</protein>
<feature type="short sequence motif" description="Cysteine switch" evidence="12">
    <location>
        <begin position="87"/>
        <end position="94"/>
    </location>
</feature>
<keyword evidence="15" id="KW-0732">Signal</keyword>
<evidence type="ECO:0000256" key="5">
    <source>
        <dbReference type="ARBA" id="ARBA00022801"/>
    </source>
</evidence>
<dbReference type="InterPro" id="IPR033739">
    <property type="entry name" value="M10A_MMP"/>
</dbReference>
<feature type="binding site" evidence="11">
    <location>
        <position position="167"/>
    </location>
    <ligand>
        <name>Ca(2+)</name>
        <dbReference type="ChEBI" id="CHEBI:29108"/>
        <label>2</label>
    </ligand>
</feature>
<keyword evidence="4" id="KW-0677">Repeat</keyword>
<evidence type="ECO:0000256" key="4">
    <source>
        <dbReference type="ARBA" id="ARBA00022737"/>
    </source>
</evidence>
<dbReference type="InterPro" id="IPR002477">
    <property type="entry name" value="Peptidoglycan-bd-like"/>
</dbReference>
<evidence type="ECO:0000256" key="6">
    <source>
        <dbReference type="ARBA" id="ARBA00022833"/>
    </source>
</evidence>
<evidence type="ECO:0000256" key="7">
    <source>
        <dbReference type="ARBA" id="ARBA00023049"/>
    </source>
</evidence>
<evidence type="ECO:0000256" key="10">
    <source>
        <dbReference type="PIRSR" id="PIRSR001191-2"/>
    </source>
</evidence>
<comment type="similarity">
    <text evidence="1">Belongs to the peptidase M10A family.</text>
</comment>
<dbReference type="PRINTS" id="PR00138">
    <property type="entry name" value="MATRIXIN"/>
</dbReference>
<feature type="binding site" evidence="11">
    <location>
        <position position="212"/>
    </location>
    <ligand>
        <name>Ca(2+)</name>
        <dbReference type="ChEBI" id="CHEBI:29108"/>
        <label>1</label>
    </ligand>
</feature>
<dbReference type="Pfam" id="PF01471">
    <property type="entry name" value="PG_binding_1"/>
    <property type="match status" value="1"/>
</dbReference>
<feature type="binding site" evidence="10">
    <location>
        <position position="230"/>
    </location>
    <ligand>
        <name>Zn(2+)</name>
        <dbReference type="ChEBI" id="CHEBI:29105"/>
        <label>2</label>
        <note>catalytic</note>
    </ligand>
</feature>
<evidence type="ECO:0000256" key="9">
    <source>
        <dbReference type="PIRSR" id="PIRSR001191-1"/>
    </source>
</evidence>
<dbReference type="Gene3D" id="2.110.10.10">
    <property type="entry name" value="Hemopexin-like domain"/>
    <property type="match status" value="2"/>
</dbReference>
<dbReference type="Pfam" id="PF00413">
    <property type="entry name" value="Peptidase_M10"/>
    <property type="match status" value="1"/>
</dbReference>
<dbReference type="GO" id="GO:0030198">
    <property type="term" value="P:extracellular matrix organization"/>
    <property type="evidence" value="ECO:0007669"/>
    <property type="project" value="TreeGrafter"/>
</dbReference>
<dbReference type="AlphaFoldDB" id="A0A7M5UV54"/>
<evidence type="ECO:0000256" key="15">
    <source>
        <dbReference type="SAM" id="SignalP"/>
    </source>
</evidence>
<keyword evidence="2" id="KW-0645">Protease</keyword>
<feature type="binding site" evidence="11">
    <location>
        <position position="199"/>
    </location>
    <ligand>
        <name>Ca(2+)</name>
        <dbReference type="ChEBI" id="CHEBI:29108"/>
        <label>2</label>
    </ligand>
</feature>
<feature type="binding site" evidence="11">
    <location>
        <position position="357"/>
    </location>
    <ligand>
        <name>Ca(2+)</name>
        <dbReference type="ChEBI" id="CHEBI:29108"/>
        <label>4</label>
    </ligand>
</feature>
<dbReference type="CDD" id="cd00094">
    <property type="entry name" value="HX"/>
    <property type="match status" value="1"/>
</dbReference>
<feature type="binding site" evidence="10">
    <location>
        <position position="234"/>
    </location>
    <ligand>
        <name>Zn(2+)</name>
        <dbReference type="ChEBI" id="CHEBI:29105"/>
        <label>2</label>
        <note>catalytic</note>
    </ligand>
</feature>
<evidence type="ECO:0000256" key="1">
    <source>
        <dbReference type="ARBA" id="ARBA00010370"/>
    </source>
</evidence>
<feature type="binding site" evidence="11">
    <location>
        <position position="212"/>
    </location>
    <ligand>
        <name>Ca(2+)</name>
        <dbReference type="ChEBI" id="CHEBI:29108"/>
        <label>3</label>
    </ligand>
</feature>
<evidence type="ECO:0000256" key="14">
    <source>
        <dbReference type="SAM" id="MobiDB-lite"/>
    </source>
</evidence>
<evidence type="ECO:0000256" key="2">
    <source>
        <dbReference type="ARBA" id="ARBA00022670"/>
    </source>
</evidence>
<feature type="domain" description="Peptidase metallopeptidase" evidence="16">
    <location>
        <begin position="110"/>
        <end position="276"/>
    </location>
</feature>
<dbReference type="InterPro" id="IPR024079">
    <property type="entry name" value="MetalloPept_cat_dom_sf"/>
</dbReference>
<feature type="binding site" evidence="11">
    <location>
        <position position="179"/>
    </location>
    <ligand>
        <name>Zn(2+)</name>
        <dbReference type="ChEBI" id="CHEBI:29105"/>
        <label>1</label>
    </ligand>
</feature>
<keyword evidence="6 10" id="KW-0862">Zinc</keyword>
<feature type="signal peptide" evidence="15">
    <location>
        <begin position="1"/>
        <end position="20"/>
    </location>
</feature>
<dbReference type="EnsemblMetazoa" id="CLYHEMT001854.1">
    <property type="protein sequence ID" value="CLYHEMP001854.1"/>
    <property type="gene ID" value="CLYHEMG001854"/>
</dbReference>
<dbReference type="GO" id="GO:0004222">
    <property type="term" value="F:metalloendopeptidase activity"/>
    <property type="evidence" value="ECO:0007669"/>
    <property type="project" value="InterPro"/>
</dbReference>
<feature type="binding site" evidence="11">
    <location>
        <position position="407"/>
    </location>
    <ligand>
        <name>Ca(2+)</name>
        <dbReference type="ChEBI" id="CHEBI:29108"/>
        <label>5</label>
    </ligand>
</feature>
<feature type="binding site" evidence="11">
    <location>
        <position position="177"/>
    </location>
    <ligand>
        <name>Zn(2+)</name>
        <dbReference type="ChEBI" id="CHEBI:29105"/>
        <label>1</label>
    </ligand>
</feature>
<feature type="binding site" evidence="11">
    <location>
        <position position="210"/>
    </location>
    <ligand>
        <name>Ca(2+)</name>
        <dbReference type="ChEBI" id="CHEBI:29108"/>
        <label>1</label>
    </ligand>
</feature>
<feature type="binding site" evidence="10">
    <location>
        <position position="240"/>
    </location>
    <ligand>
        <name>Zn(2+)</name>
        <dbReference type="ChEBI" id="CHEBI:29105"/>
        <label>2</label>
        <note>catalytic</note>
    </ligand>
</feature>
<dbReference type="OrthoDB" id="406838at2759"/>
<feature type="binding site" evidence="11">
    <location>
        <position position="205"/>
    </location>
    <ligand>
        <name>Ca(2+)</name>
        <dbReference type="ChEBI" id="CHEBI:29108"/>
        <label>2</label>
    </ligand>
</feature>
<feature type="compositionally biased region" description="Low complexity" evidence="14">
    <location>
        <begin position="286"/>
        <end position="298"/>
    </location>
</feature>
<keyword evidence="7" id="KW-0482">Metalloprotease</keyword>
<keyword evidence="8" id="KW-0865">Zymogen</keyword>
<dbReference type="InterPro" id="IPR036365">
    <property type="entry name" value="PGBD-like_sf"/>
</dbReference>
<dbReference type="PANTHER" id="PTHR10201">
    <property type="entry name" value="MATRIX METALLOPROTEINASE"/>
    <property type="match status" value="1"/>
</dbReference>
<feature type="binding site" evidence="11">
    <location>
        <position position="209"/>
    </location>
    <ligand>
        <name>Ca(2+)</name>
        <dbReference type="ChEBI" id="CHEBI:29108"/>
        <label>3</label>
    </ligand>
</feature>
<feature type="chain" id="PRO_5029491478" description="Peptidase metallopeptidase domain-containing protein" evidence="15">
    <location>
        <begin position="21"/>
        <end position="530"/>
    </location>
</feature>
<name>A0A7M5UV54_9CNID</name>
<dbReference type="SMART" id="SM00235">
    <property type="entry name" value="ZnMc"/>
    <property type="match status" value="1"/>
</dbReference>
<feature type="binding site" evidence="11">
    <location>
        <position position="192"/>
    </location>
    <ligand>
        <name>Zn(2+)</name>
        <dbReference type="ChEBI" id="CHEBI:29105"/>
        <label>1</label>
    </ligand>
</feature>
<dbReference type="FunFam" id="3.40.390.10:FF:000068">
    <property type="entry name" value="Predicted protein"/>
    <property type="match status" value="1"/>
</dbReference>
<comment type="cofactor">
    <cofactor evidence="11">
        <name>Ca(2+)</name>
        <dbReference type="ChEBI" id="CHEBI:29108"/>
    </cofactor>
    <text evidence="11">Can bind about 5 Ca(2+) ions per subunit.</text>
</comment>
<feature type="binding site" evidence="11">
    <location>
        <position position="184"/>
    </location>
    <ligand>
        <name>Ca(2+)</name>
        <dbReference type="ChEBI" id="CHEBI:29108"/>
        <label>3</label>
    </ligand>
</feature>
<dbReference type="CDD" id="cd04278">
    <property type="entry name" value="ZnMc_MMP"/>
    <property type="match status" value="1"/>
</dbReference>
<feature type="binding site" evidence="11">
    <location>
        <position position="185"/>
    </location>
    <ligand>
        <name>Ca(2+)</name>
        <dbReference type="ChEBI" id="CHEBI:29108"/>
        <label>3</label>
    </ligand>
</feature>
<evidence type="ECO:0000256" key="3">
    <source>
        <dbReference type="ARBA" id="ARBA00022723"/>
    </source>
</evidence>
<dbReference type="SUPFAM" id="SSF47090">
    <property type="entry name" value="PGBD-like"/>
    <property type="match status" value="1"/>
</dbReference>
<dbReference type="SUPFAM" id="SSF55486">
    <property type="entry name" value="Metalloproteases ('zincins'), catalytic domain"/>
    <property type="match status" value="1"/>
</dbReference>
<dbReference type="GO" id="GO:0006508">
    <property type="term" value="P:proteolysis"/>
    <property type="evidence" value="ECO:0007669"/>
    <property type="project" value="UniProtKB-KW"/>
</dbReference>
<dbReference type="PANTHER" id="PTHR10201:SF294">
    <property type="entry name" value="MATRIX METALLOPROTEINASE 16"/>
    <property type="match status" value="1"/>
</dbReference>
<feature type="repeat" description="Hemopexin" evidence="13">
    <location>
        <begin position="450"/>
        <end position="497"/>
    </location>
</feature>
<accession>A0A7M5UV54</accession>
<sequence length="530" mass="59696">MRISIFICFTLACLLETSYTAPSPPAAISSETLKYMSTLGYYNPDNTAGTLETEQNIRSALMDMQRFAGIPASGILDEPTVELMKTPRCGVKDVTGRLSGVKRKRRYTLQGSKWMKKDLTWKLINDNNDGLTRQQVEDVMTQSFDKWHKITNLNFKKLEHTDATEADIVVKFGVGSHGDPYHFDGRGGTLAHAFYPHNNLGLSGDVHFDDDEVYTIGSSQGKSLLWVAVHEIGHSIGLEHSNLREAVMYPWYRGNGGRDFDLNEDDVIGAQHIYGSRSPDPEESKTTTTTTLAPGETTPSLPPSVCINQFKAAILHKSTGKTHIINNGFVYTLGKQLGIESGPTPVKEIFPGVSNIDSLYYNTDENIVVHDGKRYYTFNDINGRMIESGTIQNKYGLSDDVNKIDAAFIWIGNGRVYLFVDKMYYRFDDNRASVDYGYPRVIKDNWKGLPESVDGVSIWRNRVTYFFKGNSYYRFNDKRIRVEDNYPRPINPIWTQCTVAKLNTQNASVTSKASILVTFGMLAIMKFLFL</sequence>
<evidence type="ECO:0000256" key="11">
    <source>
        <dbReference type="PIRSR" id="PIRSR621190-2"/>
    </source>
</evidence>
<dbReference type="InterPro" id="IPR001818">
    <property type="entry name" value="Pept_M10_metallopeptidase"/>
</dbReference>
<dbReference type="SUPFAM" id="SSF50923">
    <property type="entry name" value="Hemopexin-like domain"/>
    <property type="match status" value="1"/>
</dbReference>
<evidence type="ECO:0000256" key="8">
    <source>
        <dbReference type="ARBA" id="ARBA00023145"/>
    </source>
</evidence>
<feature type="binding site" description="in inhibited form" evidence="11">
    <location>
        <position position="89"/>
    </location>
    <ligand>
        <name>Zn(2+)</name>
        <dbReference type="ChEBI" id="CHEBI:29105"/>
        <label>2</label>
        <note>catalytic</note>
    </ligand>
</feature>
<comment type="cofactor">
    <cofactor evidence="11">
        <name>Zn(2+)</name>
        <dbReference type="ChEBI" id="CHEBI:29105"/>
    </cofactor>
    <text evidence="11">Binds 2 Zn(2+) ions per subunit.</text>
</comment>
<keyword evidence="11" id="KW-0106">Calcium</keyword>
<dbReference type="SMART" id="SM00120">
    <property type="entry name" value="HX"/>
    <property type="match status" value="2"/>
</dbReference>
<feature type="binding site" evidence="11">
    <location>
        <position position="129"/>
    </location>
    <ligand>
        <name>Ca(2+)</name>
        <dbReference type="ChEBI" id="CHEBI:29108"/>
        <label>1</label>
    </ligand>
</feature>
<dbReference type="GeneID" id="136801725"/>
<dbReference type="RefSeq" id="XP_066914485.1">
    <property type="nucleotide sequence ID" value="XM_067058384.1"/>
</dbReference>
<evidence type="ECO:0000313" key="17">
    <source>
        <dbReference type="EnsemblMetazoa" id="CLYHEMP001854.1"/>
    </source>
</evidence>
<dbReference type="GO" id="GO:0005615">
    <property type="term" value="C:extracellular space"/>
    <property type="evidence" value="ECO:0007669"/>
    <property type="project" value="TreeGrafter"/>
</dbReference>
<dbReference type="InterPro" id="IPR036375">
    <property type="entry name" value="Hemopexin-like_dom_sf"/>
</dbReference>
<dbReference type="InterPro" id="IPR018487">
    <property type="entry name" value="Hemopexin-like_repeat"/>
</dbReference>
<dbReference type="InterPro" id="IPR021190">
    <property type="entry name" value="Pept_M10A"/>
</dbReference>
<feature type="binding site" evidence="11">
    <location>
        <position position="456"/>
    </location>
    <ligand>
        <name>Ca(2+)</name>
        <dbReference type="ChEBI" id="CHEBI:29108"/>
        <label>5</label>
    </ligand>
</feature>
<dbReference type="Pfam" id="PF00045">
    <property type="entry name" value="Hemopexin"/>
    <property type="match status" value="2"/>
</dbReference>
<feature type="binding site" evidence="11">
    <location>
        <position position="207"/>
    </location>
    <ligand>
        <name>Zn(2+)</name>
        <dbReference type="ChEBI" id="CHEBI:29105"/>
        <label>1</label>
    </ligand>
</feature>
<keyword evidence="3 10" id="KW-0479">Metal-binding</keyword>
<feature type="region of interest" description="Disordered" evidence="14">
    <location>
        <begin position="272"/>
        <end position="298"/>
    </location>
</feature>